<dbReference type="Pfam" id="PF13828">
    <property type="entry name" value="DUF4190"/>
    <property type="match status" value="1"/>
</dbReference>
<comment type="caution">
    <text evidence="4">The sequence shown here is derived from an EMBL/GenBank/DDBJ whole genome shotgun (WGS) entry which is preliminary data.</text>
</comment>
<evidence type="ECO:0000256" key="1">
    <source>
        <dbReference type="SAM" id="MobiDB-lite"/>
    </source>
</evidence>
<feature type="transmembrane region" description="Helical" evidence="2">
    <location>
        <begin position="104"/>
        <end position="135"/>
    </location>
</feature>
<feature type="domain" description="DUF4190" evidence="3">
    <location>
        <begin position="70"/>
        <end position="122"/>
    </location>
</feature>
<evidence type="ECO:0000313" key="5">
    <source>
        <dbReference type="Proteomes" id="UP000664382"/>
    </source>
</evidence>
<keyword evidence="2" id="KW-0812">Transmembrane</keyword>
<keyword evidence="2" id="KW-0472">Membrane</keyword>
<keyword evidence="5" id="KW-1185">Reference proteome</keyword>
<dbReference type="RefSeq" id="WP_208097959.1">
    <property type="nucleotide sequence ID" value="NZ_JAGDYM010000010.1"/>
</dbReference>
<keyword evidence="2" id="KW-1133">Transmembrane helix</keyword>
<feature type="transmembrane region" description="Helical" evidence="2">
    <location>
        <begin position="68"/>
        <end position="92"/>
    </location>
</feature>
<dbReference type="Proteomes" id="UP000664382">
    <property type="component" value="Unassembled WGS sequence"/>
</dbReference>
<feature type="compositionally biased region" description="Pro residues" evidence="1">
    <location>
        <begin position="1"/>
        <end position="10"/>
    </location>
</feature>
<organism evidence="4 5">
    <name type="scientific">Leucobacter weissii</name>
    <dbReference type="NCBI Taxonomy" id="1983706"/>
    <lineage>
        <taxon>Bacteria</taxon>
        <taxon>Bacillati</taxon>
        <taxon>Actinomycetota</taxon>
        <taxon>Actinomycetes</taxon>
        <taxon>Micrococcales</taxon>
        <taxon>Microbacteriaceae</taxon>
        <taxon>Leucobacter</taxon>
    </lineage>
</organism>
<accession>A0A939SCB8</accession>
<reference evidence="4" key="1">
    <citation type="submission" date="2021-03" db="EMBL/GenBank/DDBJ databases">
        <title>Leucobacter chromiisoli sp. nov., isolated from chromium-containing soil of chemical plant.</title>
        <authorList>
            <person name="Xu Z."/>
        </authorList>
    </citation>
    <scope>NUCLEOTIDE SEQUENCE</scope>
    <source>
        <strain evidence="4">S27</strain>
    </source>
</reference>
<feature type="region of interest" description="Disordered" evidence="1">
    <location>
        <begin position="1"/>
        <end position="28"/>
    </location>
</feature>
<evidence type="ECO:0000313" key="4">
    <source>
        <dbReference type="EMBL" id="MBO1902203.1"/>
    </source>
</evidence>
<dbReference type="InterPro" id="IPR025241">
    <property type="entry name" value="DUF4190"/>
</dbReference>
<name>A0A939SCB8_9MICO</name>
<evidence type="ECO:0000259" key="3">
    <source>
        <dbReference type="Pfam" id="PF13828"/>
    </source>
</evidence>
<dbReference type="EMBL" id="JAGDYM010000010">
    <property type="protein sequence ID" value="MBO1902203.1"/>
    <property type="molecule type" value="Genomic_DNA"/>
</dbReference>
<sequence>MSYPPTPETPEQPTAYGAQPAYGSQPETYTAPQADYAAQYPQQEAQQFAPEQYQQQPSLPTTLAGTNAFALVSVILAFIQPIAGIVFGHIGLNQIKRNGDAGRGLALTGVIVGYIWLVIIALIFIAYIGIIIVAISSAAAGASRFSSSF</sequence>
<evidence type="ECO:0000256" key="2">
    <source>
        <dbReference type="SAM" id="Phobius"/>
    </source>
</evidence>
<protein>
    <submittedName>
        <fullName evidence="4">DUF4190 domain-containing protein</fullName>
    </submittedName>
</protein>
<dbReference type="AlphaFoldDB" id="A0A939SCB8"/>
<proteinExistence type="predicted"/>
<gene>
    <name evidence="4" type="ORF">J4H92_09620</name>
</gene>